<name>A0ACC3TX51_9ASCO</name>
<evidence type="ECO:0000313" key="2">
    <source>
        <dbReference type="Proteomes" id="UP001489719"/>
    </source>
</evidence>
<keyword evidence="2" id="KW-1185">Reference proteome</keyword>
<dbReference type="EMBL" id="MU970038">
    <property type="protein sequence ID" value="KAK9325779.1"/>
    <property type="molecule type" value="Genomic_DNA"/>
</dbReference>
<evidence type="ECO:0000313" key="1">
    <source>
        <dbReference type="EMBL" id="KAK9325779.1"/>
    </source>
</evidence>
<gene>
    <name evidence="1" type="ORF">V1517DRAFT_253179</name>
</gene>
<sequence>MTISPFLVAQFRKTIWHALDNALDDTALFAAERLVAEDPADLDNVHLLALCNYRAQRYKVAMHVADDKRHIGCAYIYALCCLKLGKYRLGYRVLERCRALFPKTCNIYSHTDSERQALPDLASVECLLGHLYRLFGDTKEATDNYTAALSANPFLWEAFDGLCKLGVNIKVNNVFMVTPAMREARTTWLDNADDLTGIENSQNQDPFIDTSAPAGNSVVPSMTVTQDAPATDSGVQPFKFRADNSVFSTRFHGAAAVEQTPTAAGNDHDVSMLGTAVTPAANTPMEFARPARSRSRLQAPDAPRRTGSTRTAPSAASVAAEPRRQATDAPTRRSSRLISSSNYTPTAVAASTQTPSSRLAGLARATNAGSNAPLTSPSAIRGRLRSGLLKSSKSGSAGDDSSNSNGRKSSQDEPHPIKIAPDDNERVAAEMCMLSLYQTLATGAFALSKYECKAALQALLSLSDQQKDSPWVLSKLGRAYFEIVRYKESEEVFKHLRAVDPMRLEDMEVYSTLLWHLRRDVELSFLAHELADIDRNSAQTWIAIGNSFSLQKEHDQALKCFRRAAHLDPTFAYAYTLQGHEHVANEEYESAQNAFRHAMRAEWRHYNAWYGIGMVFLKTGKFDLAEQHFRQAAMINPGNAVLICCIGMVLEKLYRFDDALEQYDIACRLQPTSALPRFKKARLLMSMRRYQACLDELQIVQNLAPDESSVHYLLGRLYKVQGDKQNAIKYFTAALNLDPKASHVIKEAIEGLETDDA</sequence>
<comment type="caution">
    <text evidence="1">The sequence shown here is derived from an EMBL/GenBank/DDBJ whole genome shotgun (WGS) entry which is preliminary data.</text>
</comment>
<accession>A0ACC3TX51</accession>
<protein>
    <submittedName>
        <fullName evidence="1">Uncharacterized protein</fullName>
    </submittedName>
</protein>
<reference evidence="2" key="1">
    <citation type="journal article" date="2024" name="Front. Bioeng. Biotechnol.">
        <title>Genome-scale model development and genomic sequencing of the oleaginous clade Lipomyces.</title>
        <authorList>
            <person name="Czajka J.J."/>
            <person name="Han Y."/>
            <person name="Kim J."/>
            <person name="Mondo S.J."/>
            <person name="Hofstad B.A."/>
            <person name="Robles A."/>
            <person name="Haridas S."/>
            <person name="Riley R."/>
            <person name="LaButti K."/>
            <person name="Pangilinan J."/>
            <person name="Andreopoulos W."/>
            <person name="Lipzen A."/>
            <person name="Yan J."/>
            <person name="Wang M."/>
            <person name="Ng V."/>
            <person name="Grigoriev I.V."/>
            <person name="Spatafora J.W."/>
            <person name="Magnuson J.K."/>
            <person name="Baker S.E."/>
            <person name="Pomraning K.R."/>
        </authorList>
    </citation>
    <scope>NUCLEOTIDE SEQUENCE [LARGE SCALE GENOMIC DNA]</scope>
    <source>
        <strain evidence="2">CBS 10300</strain>
    </source>
</reference>
<dbReference type="Proteomes" id="UP001489719">
    <property type="component" value="Unassembled WGS sequence"/>
</dbReference>
<organism evidence="1 2">
    <name type="scientific">Lipomyces orientalis</name>
    <dbReference type="NCBI Taxonomy" id="1233043"/>
    <lineage>
        <taxon>Eukaryota</taxon>
        <taxon>Fungi</taxon>
        <taxon>Dikarya</taxon>
        <taxon>Ascomycota</taxon>
        <taxon>Saccharomycotina</taxon>
        <taxon>Lipomycetes</taxon>
        <taxon>Lipomycetales</taxon>
        <taxon>Lipomycetaceae</taxon>
        <taxon>Lipomyces</taxon>
    </lineage>
</organism>
<proteinExistence type="predicted"/>